<gene>
    <name evidence="1" type="ORF">GCM10010420_36250</name>
</gene>
<comment type="caution">
    <text evidence="1">The sequence shown here is derived from an EMBL/GenBank/DDBJ whole genome shotgun (WGS) entry which is preliminary data.</text>
</comment>
<dbReference type="Proteomes" id="UP001500058">
    <property type="component" value="Unassembled WGS sequence"/>
</dbReference>
<proteinExistence type="predicted"/>
<dbReference type="EMBL" id="BAAATJ010000017">
    <property type="protein sequence ID" value="GAA2405312.1"/>
    <property type="molecule type" value="Genomic_DNA"/>
</dbReference>
<accession>A0ABN3IJL7</accession>
<evidence type="ECO:0000313" key="1">
    <source>
        <dbReference type="EMBL" id="GAA2405312.1"/>
    </source>
</evidence>
<sequence length="57" mass="5566">MRGPETGPAGLVLPGAAGMRLPASVPSGEVGSELDTEQVTVTAPALKVALPVSLAAK</sequence>
<evidence type="ECO:0000313" key="2">
    <source>
        <dbReference type="Proteomes" id="UP001500058"/>
    </source>
</evidence>
<reference evidence="1 2" key="1">
    <citation type="journal article" date="2019" name="Int. J. Syst. Evol. Microbiol.">
        <title>The Global Catalogue of Microorganisms (GCM) 10K type strain sequencing project: providing services to taxonomists for standard genome sequencing and annotation.</title>
        <authorList>
            <consortium name="The Broad Institute Genomics Platform"/>
            <consortium name="The Broad Institute Genome Sequencing Center for Infectious Disease"/>
            <person name="Wu L."/>
            <person name="Ma J."/>
        </authorList>
    </citation>
    <scope>NUCLEOTIDE SEQUENCE [LARGE SCALE GENOMIC DNA]</scope>
    <source>
        <strain evidence="1 2">JCM 6921</strain>
    </source>
</reference>
<protein>
    <submittedName>
        <fullName evidence="1">Uncharacterized protein</fullName>
    </submittedName>
</protein>
<organism evidence="1 2">
    <name type="scientific">Streptomyces glaucosporus</name>
    <dbReference type="NCBI Taxonomy" id="284044"/>
    <lineage>
        <taxon>Bacteria</taxon>
        <taxon>Bacillati</taxon>
        <taxon>Actinomycetota</taxon>
        <taxon>Actinomycetes</taxon>
        <taxon>Kitasatosporales</taxon>
        <taxon>Streptomycetaceae</taxon>
        <taxon>Streptomyces</taxon>
    </lineage>
</organism>
<name>A0ABN3IJL7_9ACTN</name>
<keyword evidence="2" id="KW-1185">Reference proteome</keyword>